<proteinExistence type="predicted"/>
<gene>
    <name evidence="1" type="ORF">HMPREF1077_02497</name>
</gene>
<evidence type="ECO:0000313" key="1">
    <source>
        <dbReference type="EMBL" id="EKN08788.1"/>
    </source>
</evidence>
<dbReference type="Proteomes" id="UP000001218">
    <property type="component" value="Unassembled WGS sequence"/>
</dbReference>
<sequence>MSTTVNVVCYKSKVLKNNESPLMIRVCKDRKLIGRGSASAKG</sequence>
<accession>K5ZZG6</accession>
<protein>
    <recommendedName>
        <fullName evidence="3">Arm DNA-binding domain-containing protein</fullName>
    </recommendedName>
</protein>
<dbReference type="AlphaFoldDB" id="K5ZZG6"/>
<evidence type="ECO:0000313" key="2">
    <source>
        <dbReference type="Proteomes" id="UP000001218"/>
    </source>
</evidence>
<dbReference type="EMBL" id="AGZP01000022">
    <property type="protein sequence ID" value="EKN08788.1"/>
    <property type="molecule type" value="Genomic_DNA"/>
</dbReference>
<organism evidence="1 2">
    <name type="scientific">Parabacteroides johnsonii CL02T12C29</name>
    <dbReference type="NCBI Taxonomy" id="999419"/>
    <lineage>
        <taxon>Bacteria</taxon>
        <taxon>Pseudomonadati</taxon>
        <taxon>Bacteroidota</taxon>
        <taxon>Bacteroidia</taxon>
        <taxon>Bacteroidales</taxon>
        <taxon>Tannerellaceae</taxon>
        <taxon>Parabacteroides</taxon>
    </lineage>
</organism>
<evidence type="ECO:0008006" key="3">
    <source>
        <dbReference type="Google" id="ProtNLM"/>
    </source>
</evidence>
<name>K5ZZG6_9BACT</name>
<dbReference type="RefSeq" id="WP_008157156.1">
    <property type="nucleotide sequence ID" value="NZ_JH976466.1"/>
</dbReference>
<comment type="caution">
    <text evidence="1">The sequence shown here is derived from an EMBL/GenBank/DDBJ whole genome shotgun (WGS) entry which is preliminary data.</text>
</comment>
<reference evidence="1 2" key="1">
    <citation type="submission" date="2012-02" db="EMBL/GenBank/DDBJ databases">
        <title>The Genome Sequence of Parabacteroides johnsonii CL02T12C29.</title>
        <authorList>
            <consortium name="The Broad Institute Genome Sequencing Platform"/>
            <person name="Earl A."/>
            <person name="Ward D."/>
            <person name="Feldgarden M."/>
            <person name="Gevers D."/>
            <person name="Zitomersky N.L."/>
            <person name="Coyne M.J."/>
            <person name="Comstock L.E."/>
            <person name="Young S.K."/>
            <person name="Zeng Q."/>
            <person name="Gargeya S."/>
            <person name="Fitzgerald M."/>
            <person name="Haas B."/>
            <person name="Abouelleil A."/>
            <person name="Alvarado L."/>
            <person name="Arachchi H.M."/>
            <person name="Berlin A."/>
            <person name="Chapman S.B."/>
            <person name="Gearin G."/>
            <person name="Goldberg J."/>
            <person name="Griggs A."/>
            <person name="Gujja S."/>
            <person name="Hansen M."/>
            <person name="Heiman D."/>
            <person name="Howarth C."/>
            <person name="Larimer J."/>
            <person name="Lui A."/>
            <person name="MacDonald P.J.P."/>
            <person name="McCowen C."/>
            <person name="Montmayeur A."/>
            <person name="Murphy C."/>
            <person name="Neiman D."/>
            <person name="Pearson M."/>
            <person name="Priest M."/>
            <person name="Roberts A."/>
            <person name="Saif S."/>
            <person name="Shea T."/>
            <person name="Sisk P."/>
            <person name="Stolte C."/>
            <person name="Sykes S."/>
            <person name="Wortman J."/>
            <person name="Nusbaum C."/>
            <person name="Birren B."/>
        </authorList>
    </citation>
    <scope>NUCLEOTIDE SEQUENCE [LARGE SCALE GENOMIC DNA]</scope>
    <source>
        <strain evidence="1 2">CL02T12C29</strain>
    </source>
</reference>
<dbReference type="HOGENOM" id="CLU_218755_0_0_10"/>